<dbReference type="GO" id="GO:0005829">
    <property type="term" value="C:cytosol"/>
    <property type="evidence" value="ECO:0007669"/>
    <property type="project" value="TreeGrafter"/>
</dbReference>
<dbReference type="GO" id="GO:0004315">
    <property type="term" value="F:3-oxoacyl-[acyl-carrier-protein] synthase activity"/>
    <property type="evidence" value="ECO:0007669"/>
    <property type="project" value="TreeGrafter"/>
</dbReference>
<comment type="caution">
    <text evidence="5">The sequence shown here is derived from an EMBL/GenBank/DDBJ whole genome shotgun (WGS) entry which is preliminary data.</text>
</comment>
<sequence length="435" mass="44372">MGLSAAISASLAREFLAVSPERGDDLDPRMAVVTGLGTINPLGGDVASTWSALHDSRCAVRSLDASWMQGIEMPVTIAAPLAVDPAQRLTPKESRRLDRASQCALLAAREAWTQAGTPEVADERLAVSVSPGMGPVLSVMDAWDALRERGPRRVAPTAIPALMPNAPAASIGIELGARAGVHSPVAACASGAEAIAYGADLIALGRADVVVAGGTDAALHPMTAAAFAAMRALSTRNDEPAAASRPFAADRDGFVLGEGAGVLVLESVAHAAARGARILAVLAGAAVTADAFDTARPEPDGAQQERALRLALQRAGIEPEHVGHVNAHATSTPVGDRVEAEVLARTLRNAPVSATKSASGHLLGGAGALEAVLTVMSLREGWMPPTLQPGGIDPDIDRLGLDIVGPQGRQAPGLDTAVSTSFGFGGHNVALVFAR</sequence>
<dbReference type="InterPro" id="IPR014030">
    <property type="entry name" value="Ketoacyl_synth_N"/>
</dbReference>
<evidence type="ECO:0000256" key="1">
    <source>
        <dbReference type="ARBA" id="ARBA00008467"/>
    </source>
</evidence>
<dbReference type="OrthoDB" id="9808669at2"/>
<feature type="domain" description="Ketosynthase family 3 (KS3)" evidence="4">
    <location>
        <begin position="28"/>
        <end position="435"/>
    </location>
</feature>
<dbReference type="RefSeq" id="WP_008729626.1">
    <property type="nucleotide sequence ID" value="NZ_AKFT01000011.1"/>
</dbReference>
<dbReference type="SUPFAM" id="SSF53901">
    <property type="entry name" value="Thiolase-like"/>
    <property type="match status" value="2"/>
</dbReference>
<dbReference type="NCBIfam" id="NF005589">
    <property type="entry name" value="PRK07314.1"/>
    <property type="match status" value="1"/>
</dbReference>
<dbReference type="Proteomes" id="UP000002941">
    <property type="component" value="Unassembled WGS sequence"/>
</dbReference>
<dbReference type="InterPro" id="IPR016039">
    <property type="entry name" value="Thiolase-like"/>
</dbReference>
<dbReference type="InterPro" id="IPR014031">
    <property type="entry name" value="Ketoacyl_synth_C"/>
</dbReference>
<proteinExistence type="inferred from homology"/>
<dbReference type="InterPro" id="IPR000794">
    <property type="entry name" value="Beta-ketoacyl_synthase"/>
</dbReference>
<dbReference type="SMART" id="SM00825">
    <property type="entry name" value="PKS_KS"/>
    <property type="match status" value="1"/>
</dbReference>
<dbReference type="GO" id="GO:0006633">
    <property type="term" value="P:fatty acid biosynthetic process"/>
    <property type="evidence" value="ECO:0007669"/>
    <property type="project" value="TreeGrafter"/>
</dbReference>
<dbReference type="PANTHER" id="PTHR11712">
    <property type="entry name" value="POLYKETIDE SYNTHASE-RELATED"/>
    <property type="match status" value="1"/>
</dbReference>
<protein>
    <submittedName>
        <fullName evidence="5">Beta-ketoacyl synthase, N-terminal domain protein</fullName>
    </submittedName>
</protein>
<dbReference type="PANTHER" id="PTHR11712:SF336">
    <property type="entry name" value="3-OXOACYL-[ACYL-CARRIER-PROTEIN] SYNTHASE, MITOCHONDRIAL"/>
    <property type="match status" value="1"/>
</dbReference>
<evidence type="ECO:0000259" key="4">
    <source>
        <dbReference type="PROSITE" id="PS52004"/>
    </source>
</evidence>
<evidence type="ECO:0000256" key="3">
    <source>
        <dbReference type="RuleBase" id="RU003694"/>
    </source>
</evidence>
<organism evidence="5 6">
    <name type="scientific">Actinomyces massiliensis F0489</name>
    <dbReference type="NCBI Taxonomy" id="1125718"/>
    <lineage>
        <taxon>Bacteria</taxon>
        <taxon>Bacillati</taxon>
        <taxon>Actinomycetota</taxon>
        <taxon>Actinomycetes</taxon>
        <taxon>Actinomycetales</taxon>
        <taxon>Actinomycetaceae</taxon>
        <taxon>Actinomyces</taxon>
    </lineage>
</organism>
<reference evidence="5 6" key="1">
    <citation type="submission" date="2012-05" db="EMBL/GenBank/DDBJ databases">
        <authorList>
            <person name="Harkins D.M."/>
            <person name="Madupu R."/>
            <person name="Durkin A.S."/>
            <person name="Torralba M."/>
            <person name="Methe B."/>
            <person name="Sutton G.G."/>
            <person name="Nelson K.E."/>
        </authorList>
    </citation>
    <scope>NUCLEOTIDE SEQUENCE [LARGE SCALE GENOMIC DNA]</scope>
    <source>
        <strain evidence="5 6">F0489</strain>
    </source>
</reference>
<dbReference type="Pfam" id="PF02801">
    <property type="entry name" value="Ketoacyl-synt_C"/>
    <property type="match status" value="1"/>
</dbReference>
<dbReference type="InterPro" id="IPR020841">
    <property type="entry name" value="PKS_Beta-ketoAc_synthase_dom"/>
</dbReference>
<accession>J0NK01</accession>
<keyword evidence="2 3" id="KW-0808">Transferase</keyword>
<evidence type="ECO:0000313" key="5">
    <source>
        <dbReference type="EMBL" id="EJF47464.1"/>
    </source>
</evidence>
<evidence type="ECO:0000256" key="2">
    <source>
        <dbReference type="ARBA" id="ARBA00022679"/>
    </source>
</evidence>
<gene>
    <name evidence="5" type="ORF">HMPREF1318_0686</name>
</gene>
<evidence type="ECO:0000313" key="6">
    <source>
        <dbReference type="Proteomes" id="UP000002941"/>
    </source>
</evidence>
<dbReference type="AlphaFoldDB" id="J0NK01"/>
<dbReference type="eggNOG" id="COG0304">
    <property type="taxonomic scope" value="Bacteria"/>
</dbReference>
<dbReference type="CDD" id="cd00834">
    <property type="entry name" value="KAS_I_II"/>
    <property type="match status" value="1"/>
</dbReference>
<comment type="similarity">
    <text evidence="1 3">Belongs to the thiolase-like superfamily. Beta-ketoacyl-ACP synthases family.</text>
</comment>
<name>J0NK01_9ACTO</name>
<dbReference type="EMBL" id="AKFT01000011">
    <property type="protein sequence ID" value="EJF47464.1"/>
    <property type="molecule type" value="Genomic_DNA"/>
</dbReference>
<dbReference type="FunFam" id="3.40.47.10:FF:000018">
    <property type="entry name" value="3-oxoacyl-[acyl-carrier-protein] synthase 2"/>
    <property type="match status" value="1"/>
</dbReference>
<keyword evidence="6" id="KW-1185">Reference proteome</keyword>
<dbReference type="PATRIC" id="fig|1125718.3.peg.214"/>
<dbReference type="PROSITE" id="PS52004">
    <property type="entry name" value="KS3_2"/>
    <property type="match status" value="1"/>
</dbReference>
<dbReference type="Gene3D" id="3.40.47.10">
    <property type="match status" value="1"/>
</dbReference>
<dbReference type="Pfam" id="PF00109">
    <property type="entry name" value="ketoacyl-synt"/>
    <property type="match status" value="1"/>
</dbReference>